<keyword evidence="2" id="KW-0479">Metal-binding</keyword>
<sequence>MKKKQEKQSLKRIPIEKMVLGVVGAVGVIALVLVAPGIGPMFRLFGVQKKKYPSRYINSAIGRLKEKGYIVFEKKGGKKFIRLTKKGEVEFIKYHQGKVLPSPPKKWDKRWRIIIFDIPEKKRSLRDKVRENIAAFGFVRLQNSVWVYPYDCEELIIMLKAEYKIGKDLLYIVAEKIEYDQMLKKQFQQRS</sequence>
<evidence type="ECO:0000313" key="9">
    <source>
        <dbReference type="EMBL" id="OIO33153.1"/>
    </source>
</evidence>
<protein>
    <submittedName>
        <fullName evidence="9">CRISPR-associated endonuclease Cas2</fullName>
    </submittedName>
</protein>
<dbReference type="Proteomes" id="UP000183206">
    <property type="component" value="Unassembled WGS sequence"/>
</dbReference>
<keyword evidence="3 9" id="KW-0255">Endonuclease</keyword>
<keyword evidence="1" id="KW-0540">Nuclease</keyword>
<dbReference type="GO" id="GO:0004521">
    <property type="term" value="F:RNA endonuclease activity"/>
    <property type="evidence" value="ECO:0007669"/>
    <property type="project" value="InterPro"/>
</dbReference>
<dbReference type="GO" id="GO:0043571">
    <property type="term" value="P:maintenance of CRISPR repeat elements"/>
    <property type="evidence" value="ECO:0007669"/>
    <property type="project" value="InterPro"/>
</dbReference>
<dbReference type="PANTHER" id="PTHR30319">
    <property type="entry name" value="PHENYLACETIC ACID REGULATOR-RELATED TRANSCRIPTIONAL REPRESSOR"/>
    <property type="match status" value="1"/>
</dbReference>
<dbReference type="InterPro" id="IPR021127">
    <property type="entry name" value="CRISPR_associated_Cas2"/>
</dbReference>
<evidence type="ECO:0000256" key="7">
    <source>
        <dbReference type="SAM" id="Phobius"/>
    </source>
</evidence>
<dbReference type="GO" id="GO:0006351">
    <property type="term" value="P:DNA-templated transcription"/>
    <property type="evidence" value="ECO:0007669"/>
    <property type="project" value="TreeGrafter"/>
</dbReference>
<dbReference type="PANTHER" id="PTHR30319:SF1">
    <property type="entry name" value="TRANSCRIPTIONAL REPRESSOR PAAX"/>
    <property type="match status" value="1"/>
</dbReference>
<evidence type="ECO:0000256" key="3">
    <source>
        <dbReference type="ARBA" id="ARBA00022759"/>
    </source>
</evidence>
<keyword evidence="7" id="KW-1133">Transmembrane helix</keyword>
<dbReference type="InterPro" id="IPR048846">
    <property type="entry name" value="PaaX-like_central"/>
</dbReference>
<evidence type="ECO:0000256" key="4">
    <source>
        <dbReference type="ARBA" id="ARBA00022801"/>
    </source>
</evidence>
<evidence type="ECO:0000313" key="10">
    <source>
        <dbReference type="Proteomes" id="UP000183206"/>
    </source>
</evidence>
<keyword evidence="4" id="KW-0378">Hydrolase</keyword>
<dbReference type="NCBIfam" id="TIGR01573">
    <property type="entry name" value="cas2"/>
    <property type="match status" value="1"/>
</dbReference>
<evidence type="ECO:0000256" key="6">
    <source>
        <dbReference type="ARBA" id="ARBA00023118"/>
    </source>
</evidence>
<feature type="domain" description="Transcriptional repressor PaaX-like central Cas2-like" evidence="8">
    <location>
        <begin position="105"/>
        <end position="179"/>
    </location>
</feature>
<keyword evidence="6" id="KW-0051">Antiviral defense</keyword>
<dbReference type="Gene3D" id="1.10.10.10">
    <property type="entry name" value="Winged helix-like DNA-binding domain superfamily/Winged helix DNA-binding domain"/>
    <property type="match status" value="1"/>
</dbReference>
<reference evidence="9 10" key="1">
    <citation type="journal article" date="2016" name="Environ. Microbiol.">
        <title>Genomic resolution of a cold subsurface aquifer community provides metabolic insights for novel microbes adapted to high CO concentrations.</title>
        <authorList>
            <person name="Probst A.J."/>
            <person name="Castelle C.J."/>
            <person name="Singh A."/>
            <person name="Brown C.T."/>
            <person name="Anantharaman K."/>
            <person name="Sharon I."/>
            <person name="Hug L.A."/>
            <person name="Burstein D."/>
            <person name="Emerson J.B."/>
            <person name="Thomas B.C."/>
            <person name="Banfield J.F."/>
        </authorList>
    </citation>
    <scope>NUCLEOTIDE SEQUENCE [LARGE SCALE GENOMIC DNA]</scope>
    <source>
        <strain evidence="9">CG1_02_47_685</strain>
    </source>
</reference>
<dbReference type="InterPro" id="IPR036388">
    <property type="entry name" value="WH-like_DNA-bd_sf"/>
</dbReference>
<gene>
    <name evidence="9" type="ORF">AUJ44_00990</name>
</gene>
<keyword evidence="5" id="KW-0460">Magnesium</keyword>
<name>A0A1J4VD17_9BACT</name>
<evidence type="ECO:0000256" key="2">
    <source>
        <dbReference type="ARBA" id="ARBA00022723"/>
    </source>
</evidence>
<dbReference type="Gene3D" id="3.30.70.2650">
    <property type="match status" value="1"/>
</dbReference>
<dbReference type="AlphaFoldDB" id="A0A1J4VD17"/>
<dbReference type="EMBL" id="MNVO01000018">
    <property type="protein sequence ID" value="OIO33153.1"/>
    <property type="molecule type" value="Genomic_DNA"/>
</dbReference>
<dbReference type="SUPFAM" id="SSF143430">
    <property type="entry name" value="TTP0101/SSO1404-like"/>
    <property type="match status" value="1"/>
</dbReference>
<evidence type="ECO:0000256" key="1">
    <source>
        <dbReference type="ARBA" id="ARBA00022722"/>
    </source>
</evidence>
<keyword evidence="7" id="KW-0472">Membrane</keyword>
<organism evidence="9 10">
    <name type="scientific">Candidatus Nomurabacteria bacterium CG1_02_47_685</name>
    <dbReference type="NCBI Taxonomy" id="1805282"/>
    <lineage>
        <taxon>Bacteria</taxon>
        <taxon>Candidatus Nomuraibacteriota</taxon>
    </lineage>
</organism>
<accession>A0A1J4VD17</accession>
<evidence type="ECO:0000259" key="8">
    <source>
        <dbReference type="Pfam" id="PF20803"/>
    </source>
</evidence>
<feature type="transmembrane region" description="Helical" evidence="7">
    <location>
        <begin position="20"/>
        <end position="42"/>
    </location>
</feature>
<keyword evidence="7" id="KW-0812">Transmembrane</keyword>
<comment type="caution">
    <text evidence="9">The sequence shown here is derived from an EMBL/GenBank/DDBJ whole genome shotgun (WGS) entry which is preliminary data.</text>
</comment>
<dbReference type="STRING" id="1805282.AUJ44_00990"/>
<proteinExistence type="predicted"/>
<evidence type="ECO:0000256" key="5">
    <source>
        <dbReference type="ARBA" id="ARBA00022842"/>
    </source>
</evidence>
<dbReference type="Pfam" id="PF20803">
    <property type="entry name" value="PaaX_M"/>
    <property type="match status" value="1"/>
</dbReference>